<feature type="region of interest" description="Disordered" evidence="1">
    <location>
        <begin position="118"/>
        <end position="141"/>
    </location>
</feature>
<gene>
    <name evidence="2" type="ORF">Ae201684_016829</name>
</gene>
<evidence type="ECO:0000313" key="3">
    <source>
        <dbReference type="Proteomes" id="UP000481153"/>
    </source>
</evidence>
<sequence length="141" mass="16196">MRHYRIESPYPRKNPELFARVRECIRRRSVLGPWKKVCLERRRQEQEKQALESPNKDTTNKTESETPEEATSVPAGDPLLAQKEAEVKELEIKLEELLEKKHIQFGLLKAILIEEARAKAKPPVSQVPEPNPAMPPQPPTS</sequence>
<keyword evidence="3" id="KW-1185">Reference proteome</keyword>
<name>A0A6G0WBI5_9STRA</name>
<dbReference type="Proteomes" id="UP000481153">
    <property type="component" value="Unassembled WGS sequence"/>
</dbReference>
<protein>
    <submittedName>
        <fullName evidence="2">Uncharacterized protein</fullName>
    </submittedName>
</protein>
<reference evidence="2 3" key="1">
    <citation type="submission" date="2019-07" db="EMBL/GenBank/DDBJ databases">
        <title>Genomics analysis of Aphanomyces spp. identifies a new class of oomycete effector associated with host adaptation.</title>
        <authorList>
            <person name="Gaulin E."/>
        </authorList>
    </citation>
    <scope>NUCLEOTIDE SEQUENCE [LARGE SCALE GENOMIC DNA]</scope>
    <source>
        <strain evidence="2 3">ATCC 201684</strain>
    </source>
</reference>
<feature type="compositionally biased region" description="Pro residues" evidence="1">
    <location>
        <begin position="129"/>
        <end position="141"/>
    </location>
</feature>
<feature type="compositionally biased region" description="Basic and acidic residues" evidence="1">
    <location>
        <begin position="42"/>
        <end position="64"/>
    </location>
</feature>
<feature type="region of interest" description="Disordered" evidence="1">
    <location>
        <begin position="42"/>
        <end position="80"/>
    </location>
</feature>
<dbReference type="VEuPathDB" id="FungiDB:AeMF1_018861"/>
<evidence type="ECO:0000256" key="1">
    <source>
        <dbReference type="SAM" id="MobiDB-lite"/>
    </source>
</evidence>
<proteinExistence type="predicted"/>
<organism evidence="2 3">
    <name type="scientific">Aphanomyces euteiches</name>
    <dbReference type="NCBI Taxonomy" id="100861"/>
    <lineage>
        <taxon>Eukaryota</taxon>
        <taxon>Sar</taxon>
        <taxon>Stramenopiles</taxon>
        <taxon>Oomycota</taxon>
        <taxon>Saprolegniomycetes</taxon>
        <taxon>Saprolegniales</taxon>
        <taxon>Verrucalvaceae</taxon>
        <taxon>Aphanomyces</taxon>
    </lineage>
</organism>
<comment type="caution">
    <text evidence="2">The sequence shown here is derived from an EMBL/GenBank/DDBJ whole genome shotgun (WGS) entry which is preliminary data.</text>
</comment>
<accession>A0A6G0WBI5</accession>
<evidence type="ECO:0000313" key="2">
    <source>
        <dbReference type="EMBL" id="KAF0724535.1"/>
    </source>
</evidence>
<dbReference type="AlphaFoldDB" id="A0A6G0WBI5"/>
<dbReference type="EMBL" id="VJMJ01000269">
    <property type="protein sequence ID" value="KAF0724535.1"/>
    <property type="molecule type" value="Genomic_DNA"/>
</dbReference>